<reference evidence="1 2" key="1">
    <citation type="submission" date="2023-02" db="EMBL/GenBank/DDBJ databases">
        <title>LHISI_Scaffold_Assembly.</title>
        <authorList>
            <person name="Stuart O.P."/>
            <person name="Cleave R."/>
            <person name="Magrath M.J.L."/>
            <person name="Mikheyev A.S."/>
        </authorList>
    </citation>
    <scope>NUCLEOTIDE SEQUENCE [LARGE SCALE GENOMIC DNA]</scope>
    <source>
        <strain evidence="1">Daus_M_001</strain>
        <tissue evidence="1">Leg muscle</tissue>
    </source>
</reference>
<proteinExistence type="predicted"/>
<dbReference type="Proteomes" id="UP001159363">
    <property type="component" value="Chromosome 7"/>
</dbReference>
<protein>
    <submittedName>
        <fullName evidence="1">Uncharacterized protein</fullName>
    </submittedName>
</protein>
<gene>
    <name evidence="1" type="ORF">PR048_021334</name>
</gene>
<evidence type="ECO:0000313" key="1">
    <source>
        <dbReference type="EMBL" id="KAJ8876885.1"/>
    </source>
</evidence>
<comment type="caution">
    <text evidence="1">The sequence shown here is derived from an EMBL/GenBank/DDBJ whole genome shotgun (WGS) entry which is preliminary data.</text>
</comment>
<name>A0ABQ9GXW3_9NEOP</name>
<sequence length="519" mass="58052">MFGLENNVDCISTKNIKLRLTDMKTKPNWPCRFWQRRSRPMAPPSTGAVVAERLYGSPPTKANRVQSSAGPLPDLYTVGIVPEDASGHGFSRGSPVSPPLHSNAAQLHVFSTHNYFTSFLRLLGASLQQVHRYQPDHQVPQQAKANLDQQIGQQARFPFPAVSEVVRLQMARWIYHIWSLRILMSGIVLNFHDGQLRNNKTEARAQPVRAGRRRIPKRVRRRRGRKGRAPARRESRLCSVRRGRVVLAAPLAGQPIPAIHAIEEHAFPQHFQLLPKIVDKAACRLLAGRRRGNGSAGSGGVCVREKENYHRFNNDRCGTINFSGVRKKGNLGQEGQGNMRIDTMFTSAGIELQLLRNKEVLPKWFLVFLFLLSPPSARASLSPCSLVPFVARSVLADCNCLPYNETRIVCSAVKRRVMYAVNVRKKTDNNITCSPTTAWHMLPTATRTVSSRLVVYNVMLYPSPVLRNAPSSPFEKASPRKAILEPLELFAGLAEDQRTWPLHPTPSQAHLTPIPTSIP</sequence>
<accession>A0ABQ9GXW3</accession>
<evidence type="ECO:0000313" key="2">
    <source>
        <dbReference type="Proteomes" id="UP001159363"/>
    </source>
</evidence>
<organism evidence="1 2">
    <name type="scientific">Dryococelus australis</name>
    <dbReference type="NCBI Taxonomy" id="614101"/>
    <lineage>
        <taxon>Eukaryota</taxon>
        <taxon>Metazoa</taxon>
        <taxon>Ecdysozoa</taxon>
        <taxon>Arthropoda</taxon>
        <taxon>Hexapoda</taxon>
        <taxon>Insecta</taxon>
        <taxon>Pterygota</taxon>
        <taxon>Neoptera</taxon>
        <taxon>Polyneoptera</taxon>
        <taxon>Phasmatodea</taxon>
        <taxon>Verophasmatodea</taxon>
        <taxon>Anareolatae</taxon>
        <taxon>Phasmatidae</taxon>
        <taxon>Eurycanthinae</taxon>
        <taxon>Dryococelus</taxon>
    </lineage>
</organism>
<dbReference type="EMBL" id="JARBHB010000008">
    <property type="protein sequence ID" value="KAJ8876885.1"/>
    <property type="molecule type" value="Genomic_DNA"/>
</dbReference>
<keyword evidence="2" id="KW-1185">Reference proteome</keyword>